<evidence type="ECO:0000313" key="3">
    <source>
        <dbReference type="Proteomes" id="UP001232148"/>
    </source>
</evidence>
<dbReference type="Proteomes" id="UP001232148">
    <property type="component" value="Unassembled WGS sequence"/>
</dbReference>
<sequence>MDSTQEKLLRSRKRTDKHMSEADKWNKMYTILFPDAEPNCIPSLCRLSSFQIDCFPAHRTTDYEYLGSGLSVNGSPETEFWRYEQFLRRELPSEVQRQLELRIEECLNPIEEILRNDLVNIVRDTQIQLFNTYRRSLRSSAPATSSGEPVQNTSADTERVAGVAEITEDSHQVYDDLHTSPQPLSMDNVESFDDFNGLLFDFPEMPPGSIDLDFGYWSVAPDIGKDKDENELDFLSGEFNG</sequence>
<dbReference type="EMBL" id="MU842966">
    <property type="protein sequence ID" value="KAK2024418.1"/>
    <property type="molecule type" value="Genomic_DNA"/>
</dbReference>
<dbReference type="PANTHER" id="PTHR38166">
    <property type="entry name" value="C2H2-TYPE DOMAIN-CONTAINING PROTEIN-RELATED"/>
    <property type="match status" value="1"/>
</dbReference>
<evidence type="ECO:0000313" key="2">
    <source>
        <dbReference type="EMBL" id="KAK2024418.1"/>
    </source>
</evidence>
<comment type="caution">
    <text evidence="2">The sequence shown here is derived from an EMBL/GenBank/DDBJ whole genome shotgun (WGS) entry which is preliminary data.</text>
</comment>
<evidence type="ECO:0000256" key="1">
    <source>
        <dbReference type="SAM" id="MobiDB-lite"/>
    </source>
</evidence>
<accession>A0AAD9M092</accession>
<organism evidence="2 3">
    <name type="scientific">Colletotrichum zoysiae</name>
    <dbReference type="NCBI Taxonomy" id="1216348"/>
    <lineage>
        <taxon>Eukaryota</taxon>
        <taxon>Fungi</taxon>
        <taxon>Dikarya</taxon>
        <taxon>Ascomycota</taxon>
        <taxon>Pezizomycotina</taxon>
        <taxon>Sordariomycetes</taxon>
        <taxon>Hypocreomycetidae</taxon>
        <taxon>Glomerellales</taxon>
        <taxon>Glomerellaceae</taxon>
        <taxon>Colletotrichum</taxon>
        <taxon>Colletotrichum graminicola species complex</taxon>
    </lineage>
</organism>
<proteinExistence type="predicted"/>
<feature type="compositionally biased region" description="Polar residues" evidence="1">
    <location>
        <begin position="138"/>
        <end position="155"/>
    </location>
</feature>
<reference evidence="2" key="1">
    <citation type="submission" date="2021-06" db="EMBL/GenBank/DDBJ databases">
        <title>Comparative genomics, transcriptomics and evolutionary studies reveal genomic signatures of adaptation to plant cell wall in hemibiotrophic fungi.</title>
        <authorList>
            <consortium name="DOE Joint Genome Institute"/>
            <person name="Baroncelli R."/>
            <person name="Diaz J.F."/>
            <person name="Benocci T."/>
            <person name="Peng M."/>
            <person name="Battaglia E."/>
            <person name="Haridas S."/>
            <person name="Andreopoulos W."/>
            <person name="Labutti K."/>
            <person name="Pangilinan J."/>
            <person name="Floch G.L."/>
            <person name="Makela M.R."/>
            <person name="Henrissat B."/>
            <person name="Grigoriev I.V."/>
            <person name="Crouch J.A."/>
            <person name="De Vries R.P."/>
            <person name="Sukno S.A."/>
            <person name="Thon M.R."/>
        </authorList>
    </citation>
    <scope>NUCLEOTIDE SEQUENCE</scope>
    <source>
        <strain evidence="2">MAFF235873</strain>
    </source>
</reference>
<feature type="region of interest" description="Disordered" evidence="1">
    <location>
        <begin position="138"/>
        <end position="157"/>
    </location>
</feature>
<gene>
    <name evidence="2" type="ORF">LX32DRAFT_101817</name>
</gene>
<keyword evidence="3" id="KW-1185">Reference proteome</keyword>
<protein>
    <submittedName>
        <fullName evidence="2">Uncharacterized protein</fullName>
    </submittedName>
</protein>
<dbReference type="AlphaFoldDB" id="A0AAD9M092"/>
<dbReference type="PANTHER" id="PTHR38166:SF1">
    <property type="entry name" value="C2H2-TYPE DOMAIN-CONTAINING PROTEIN"/>
    <property type="match status" value="1"/>
</dbReference>
<name>A0AAD9M092_9PEZI</name>